<dbReference type="GO" id="GO:0004252">
    <property type="term" value="F:serine-type endopeptidase activity"/>
    <property type="evidence" value="ECO:0007669"/>
    <property type="project" value="InterPro"/>
</dbReference>
<dbReference type="Proteomes" id="UP000694846">
    <property type="component" value="Unplaced"/>
</dbReference>
<sequence>MLKRILWCLVLACSAVDSYSSNRTRDDDLCKVITKTDDDYMCKPIDQCPEVLRDAENRVAYPKMCRFQGRTPIVCCPISREVSSQKATEKCREYYSLITSGGGTIDFVGSCRAKTAKTRETNRLKIVGGTMAEESEFPHMVILGFGERVKNVEWSCGGSLISDRYVLSAAHCSETGKRGPLKWALLGDTDIGSDVEETDPQIREIVQRIVHPNYEPPSVYNDIGLFRLNAPVQFNRFILPICLNTETQLTTEQNLIAIGWGRTGPASPISNILMKVSLDLVDQNECNRSFFLPKSKRLAIGINLTSQICAGKTEGGKDTCQGDSGGPLQIIHPEFKCMYSQVAITSFGKICGEPNGPGVYTRVSHYLSWIESIVWPSS</sequence>
<dbReference type="AlphaFoldDB" id="A0A8B8GQU0"/>
<keyword evidence="10" id="KW-1185">Reference proteome</keyword>
<evidence type="ECO:0000313" key="10">
    <source>
        <dbReference type="Proteomes" id="UP000694846"/>
    </source>
</evidence>
<feature type="domain" description="Peptidase S1" evidence="9">
    <location>
        <begin position="126"/>
        <end position="375"/>
    </location>
</feature>
<accession>A0A8B8GQU0</accession>
<dbReference type="InterPro" id="IPR043504">
    <property type="entry name" value="Peptidase_S1_PA_chymotrypsin"/>
</dbReference>
<keyword evidence="8" id="KW-0732">Signal</keyword>
<feature type="signal peptide" evidence="8">
    <location>
        <begin position="1"/>
        <end position="20"/>
    </location>
</feature>
<dbReference type="SUPFAM" id="SSF50494">
    <property type="entry name" value="Trypsin-like serine proteases"/>
    <property type="match status" value="1"/>
</dbReference>
<dbReference type="InterPro" id="IPR018114">
    <property type="entry name" value="TRYPSIN_HIS"/>
</dbReference>
<comment type="subcellular location">
    <subcellularLocation>
        <location evidence="1">Secreted</location>
    </subcellularLocation>
</comment>
<evidence type="ECO:0000256" key="7">
    <source>
        <dbReference type="RuleBase" id="RU363034"/>
    </source>
</evidence>
<evidence type="ECO:0000256" key="6">
    <source>
        <dbReference type="ARBA" id="ARBA00023157"/>
    </source>
</evidence>
<evidence type="ECO:0000256" key="2">
    <source>
        <dbReference type="ARBA" id="ARBA00022525"/>
    </source>
</evidence>
<dbReference type="GO" id="GO:0006508">
    <property type="term" value="P:proteolysis"/>
    <property type="evidence" value="ECO:0007669"/>
    <property type="project" value="UniProtKB-KW"/>
</dbReference>
<name>A0A8B8GQU0_9HEMI</name>
<evidence type="ECO:0000256" key="3">
    <source>
        <dbReference type="ARBA" id="ARBA00022670"/>
    </source>
</evidence>
<dbReference type="FunFam" id="2.40.10.10:FF:000015">
    <property type="entry name" value="Atrial natriuretic peptide-converting enzyme"/>
    <property type="match status" value="1"/>
</dbReference>
<evidence type="ECO:0000259" key="9">
    <source>
        <dbReference type="PROSITE" id="PS50240"/>
    </source>
</evidence>
<dbReference type="InterPro" id="IPR033116">
    <property type="entry name" value="TRYPSIN_SER"/>
</dbReference>
<dbReference type="Gene3D" id="2.40.10.10">
    <property type="entry name" value="Trypsin-like serine proteases"/>
    <property type="match status" value="1"/>
</dbReference>
<dbReference type="GeneID" id="112694393"/>
<dbReference type="InterPro" id="IPR009003">
    <property type="entry name" value="Peptidase_S1_PA"/>
</dbReference>
<evidence type="ECO:0000256" key="4">
    <source>
        <dbReference type="ARBA" id="ARBA00022801"/>
    </source>
</evidence>
<protein>
    <submittedName>
        <fullName evidence="11">Serine protease snake-like</fullName>
    </submittedName>
</protein>
<keyword evidence="6" id="KW-1015">Disulfide bond</keyword>
<evidence type="ECO:0000256" key="5">
    <source>
        <dbReference type="ARBA" id="ARBA00022825"/>
    </source>
</evidence>
<dbReference type="CDD" id="cd00190">
    <property type="entry name" value="Tryp_SPc"/>
    <property type="match status" value="1"/>
</dbReference>
<dbReference type="RefSeq" id="XP_025425629.1">
    <property type="nucleotide sequence ID" value="XM_025569844.1"/>
</dbReference>
<evidence type="ECO:0000256" key="8">
    <source>
        <dbReference type="SAM" id="SignalP"/>
    </source>
</evidence>
<dbReference type="GO" id="GO:0005576">
    <property type="term" value="C:extracellular region"/>
    <property type="evidence" value="ECO:0007669"/>
    <property type="project" value="UniProtKB-SubCell"/>
</dbReference>
<gene>
    <name evidence="11" type="primary">LOC112694393</name>
</gene>
<evidence type="ECO:0000256" key="1">
    <source>
        <dbReference type="ARBA" id="ARBA00004613"/>
    </source>
</evidence>
<dbReference type="PROSITE" id="PS00135">
    <property type="entry name" value="TRYPSIN_SER"/>
    <property type="match status" value="1"/>
</dbReference>
<dbReference type="OrthoDB" id="6339452at2759"/>
<keyword evidence="5 7" id="KW-0720">Serine protease</keyword>
<dbReference type="PRINTS" id="PR00722">
    <property type="entry name" value="CHYMOTRYPSIN"/>
</dbReference>
<dbReference type="InterPro" id="IPR001254">
    <property type="entry name" value="Trypsin_dom"/>
</dbReference>
<keyword evidence="3 7" id="KW-0645">Protease</keyword>
<dbReference type="InterPro" id="IPR001314">
    <property type="entry name" value="Peptidase_S1A"/>
</dbReference>
<dbReference type="PANTHER" id="PTHR24252">
    <property type="entry name" value="ACROSIN-RELATED"/>
    <property type="match status" value="1"/>
</dbReference>
<dbReference type="PROSITE" id="PS50240">
    <property type="entry name" value="TRYPSIN_DOM"/>
    <property type="match status" value="1"/>
</dbReference>
<reference evidence="11" key="1">
    <citation type="submission" date="2025-08" db="UniProtKB">
        <authorList>
            <consortium name="RefSeq"/>
        </authorList>
    </citation>
    <scope>IDENTIFICATION</scope>
    <source>
        <tissue evidence="11">Whole body</tissue>
    </source>
</reference>
<keyword evidence="4 7" id="KW-0378">Hydrolase</keyword>
<keyword evidence="2" id="KW-0964">Secreted</keyword>
<feature type="chain" id="PRO_5034750731" evidence="8">
    <location>
        <begin position="21"/>
        <end position="378"/>
    </location>
</feature>
<dbReference type="Pfam" id="PF00089">
    <property type="entry name" value="Trypsin"/>
    <property type="match status" value="1"/>
</dbReference>
<dbReference type="PANTHER" id="PTHR24252:SF7">
    <property type="entry name" value="HYALIN"/>
    <property type="match status" value="1"/>
</dbReference>
<dbReference type="SMART" id="SM00020">
    <property type="entry name" value="Tryp_SPc"/>
    <property type="match status" value="1"/>
</dbReference>
<dbReference type="PROSITE" id="PS00134">
    <property type="entry name" value="TRYPSIN_HIS"/>
    <property type="match status" value="1"/>
</dbReference>
<evidence type="ECO:0000313" key="11">
    <source>
        <dbReference type="RefSeq" id="XP_025425629.1"/>
    </source>
</evidence>
<proteinExistence type="predicted"/>
<organism evidence="10 11">
    <name type="scientific">Sipha flava</name>
    <name type="common">yellow sugarcane aphid</name>
    <dbReference type="NCBI Taxonomy" id="143950"/>
    <lineage>
        <taxon>Eukaryota</taxon>
        <taxon>Metazoa</taxon>
        <taxon>Ecdysozoa</taxon>
        <taxon>Arthropoda</taxon>
        <taxon>Hexapoda</taxon>
        <taxon>Insecta</taxon>
        <taxon>Pterygota</taxon>
        <taxon>Neoptera</taxon>
        <taxon>Paraneoptera</taxon>
        <taxon>Hemiptera</taxon>
        <taxon>Sternorrhyncha</taxon>
        <taxon>Aphidomorpha</taxon>
        <taxon>Aphidoidea</taxon>
        <taxon>Aphididae</taxon>
        <taxon>Sipha</taxon>
    </lineage>
</organism>